<organism evidence="2 3">
    <name type="scientific">Striga asiatica</name>
    <name type="common">Asiatic witchweed</name>
    <name type="synonym">Buchnera asiatica</name>
    <dbReference type="NCBI Taxonomy" id="4170"/>
    <lineage>
        <taxon>Eukaryota</taxon>
        <taxon>Viridiplantae</taxon>
        <taxon>Streptophyta</taxon>
        <taxon>Embryophyta</taxon>
        <taxon>Tracheophyta</taxon>
        <taxon>Spermatophyta</taxon>
        <taxon>Magnoliopsida</taxon>
        <taxon>eudicotyledons</taxon>
        <taxon>Gunneridae</taxon>
        <taxon>Pentapetalae</taxon>
        <taxon>asterids</taxon>
        <taxon>lamiids</taxon>
        <taxon>Lamiales</taxon>
        <taxon>Orobanchaceae</taxon>
        <taxon>Buchnereae</taxon>
        <taxon>Striga</taxon>
    </lineage>
</organism>
<dbReference type="Proteomes" id="UP000325081">
    <property type="component" value="Unassembled WGS sequence"/>
</dbReference>
<dbReference type="OrthoDB" id="1316235at2759"/>
<dbReference type="AlphaFoldDB" id="A0A5A7PZK8"/>
<sequence>MAVRSARARTRIGLCASGPSAVIFCYVLPLLRQKEKVPHELPFCGVVAGPLGGVAEDIPLILRALVDPNESFFWSLFTLRPETDPRHSAHSLRAREGNEVKFIRPQRSGAAATRPYLSWISLVPPKR</sequence>
<keyword evidence="3" id="KW-1185">Reference proteome</keyword>
<proteinExistence type="predicted"/>
<keyword evidence="1" id="KW-1133">Transmembrane helix</keyword>
<evidence type="ECO:0000313" key="3">
    <source>
        <dbReference type="Proteomes" id="UP000325081"/>
    </source>
</evidence>
<dbReference type="EMBL" id="BKCP01005461">
    <property type="protein sequence ID" value="GER38204.1"/>
    <property type="molecule type" value="Genomic_DNA"/>
</dbReference>
<keyword evidence="1" id="KW-0472">Membrane</keyword>
<reference evidence="3" key="1">
    <citation type="journal article" date="2019" name="Curr. Biol.">
        <title>Genome Sequence of Striga asiatica Provides Insight into the Evolution of Plant Parasitism.</title>
        <authorList>
            <person name="Yoshida S."/>
            <person name="Kim S."/>
            <person name="Wafula E.K."/>
            <person name="Tanskanen J."/>
            <person name="Kim Y.M."/>
            <person name="Honaas L."/>
            <person name="Yang Z."/>
            <person name="Spallek T."/>
            <person name="Conn C.E."/>
            <person name="Ichihashi Y."/>
            <person name="Cheong K."/>
            <person name="Cui S."/>
            <person name="Der J.P."/>
            <person name="Gundlach H."/>
            <person name="Jiao Y."/>
            <person name="Hori C."/>
            <person name="Ishida J.K."/>
            <person name="Kasahara H."/>
            <person name="Kiba T."/>
            <person name="Kim M.S."/>
            <person name="Koo N."/>
            <person name="Laohavisit A."/>
            <person name="Lee Y.H."/>
            <person name="Lumba S."/>
            <person name="McCourt P."/>
            <person name="Mortimer J.C."/>
            <person name="Mutuku J.M."/>
            <person name="Nomura T."/>
            <person name="Sasaki-Sekimoto Y."/>
            <person name="Seto Y."/>
            <person name="Wang Y."/>
            <person name="Wakatake T."/>
            <person name="Sakakibara H."/>
            <person name="Demura T."/>
            <person name="Yamaguchi S."/>
            <person name="Yoneyama K."/>
            <person name="Manabe R.I."/>
            <person name="Nelson D.C."/>
            <person name="Schulman A.H."/>
            <person name="Timko M.P."/>
            <person name="dePamphilis C.W."/>
            <person name="Choi D."/>
            <person name="Shirasu K."/>
        </authorList>
    </citation>
    <scope>NUCLEOTIDE SEQUENCE [LARGE SCALE GENOMIC DNA]</scope>
    <source>
        <strain evidence="3">cv. UVA1</strain>
    </source>
</reference>
<comment type="caution">
    <text evidence="2">The sequence shown here is derived from an EMBL/GenBank/DDBJ whole genome shotgun (WGS) entry which is preliminary data.</text>
</comment>
<keyword evidence="1" id="KW-0812">Transmembrane</keyword>
<accession>A0A5A7PZK8</accession>
<evidence type="ECO:0000313" key="2">
    <source>
        <dbReference type="EMBL" id="GER38204.1"/>
    </source>
</evidence>
<evidence type="ECO:0000256" key="1">
    <source>
        <dbReference type="SAM" id="Phobius"/>
    </source>
</evidence>
<gene>
    <name evidence="2" type="ORF">STAS_14707</name>
</gene>
<feature type="transmembrane region" description="Helical" evidence="1">
    <location>
        <begin position="12"/>
        <end position="31"/>
    </location>
</feature>
<protein>
    <submittedName>
        <fullName evidence="2">Calmodulin-binding family protein</fullName>
    </submittedName>
</protein>
<name>A0A5A7PZK8_STRAF</name>